<sequence>MTYSHIYIIGTGKVTKECQKIASDFFKQEVIFVKILKIALLLVQIILIFSKKNVCKIIPL</sequence>
<dbReference type="EMBL" id="AY681244">
    <property type="protein sequence ID" value="AAW56110.1"/>
    <property type="molecule type" value="Genomic_DNA"/>
</dbReference>
<accession>Q50FY5</accession>
<reference evidence="2" key="1">
    <citation type="journal article" date="2005" name="J. Clin. Microbiol.">
        <title>Genomic diversity in Campylobacter jejuni: identification of C. jejuni 81-176-specific genes.</title>
        <authorList>
            <person name="Poly F."/>
            <person name="Threadgill D."/>
            <person name="Stintzi A."/>
        </authorList>
    </citation>
    <scope>NUCLEOTIDE SEQUENCE</scope>
    <source>
        <strain evidence="2">81-176</strain>
    </source>
</reference>
<proteinExistence type="predicted"/>
<evidence type="ECO:0000256" key="1">
    <source>
        <dbReference type="SAM" id="Phobius"/>
    </source>
</evidence>
<feature type="transmembrane region" description="Helical" evidence="1">
    <location>
        <begin position="31"/>
        <end position="50"/>
    </location>
</feature>
<dbReference type="AlphaFoldDB" id="Q50FY5"/>
<protein>
    <submittedName>
        <fullName evidence="2">Cj81-131</fullName>
    </submittedName>
</protein>
<evidence type="ECO:0000313" key="2">
    <source>
        <dbReference type="EMBL" id="AAW56110.1"/>
    </source>
</evidence>
<keyword evidence="1" id="KW-1133">Transmembrane helix</keyword>
<organism evidence="2">
    <name type="scientific">Campylobacter jejuni</name>
    <dbReference type="NCBI Taxonomy" id="197"/>
    <lineage>
        <taxon>Bacteria</taxon>
        <taxon>Pseudomonadati</taxon>
        <taxon>Campylobacterota</taxon>
        <taxon>Epsilonproteobacteria</taxon>
        <taxon>Campylobacterales</taxon>
        <taxon>Campylobacteraceae</taxon>
        <taxon>Campylobacter</taxon>
    </lineage>
</organism>
<name>Q50FY5_CAMJU</name>
<keyword evidence="1" id="KW-0472">Membrane</keyword>
<keyword evidence="1" id="KW-0812">Transmembrane</keyword>